<sequence>MESLSDRKTLLSVREVAKSIQYSEPLPTGWKPPLAIRSLSRKVCETIRKKRRILVDGEDIPPPISNFKNMRLPEPILKKAGRERHCTAHTYSSPSSSCDFIRKGYDRDGVNRVWSMLCIGGVDMRSQLEILKRSVHIVVATPRRLKDMLAKRTMNLDNCRYLVLDEADRILNLGFEDEIRK</sequence>
<dbReference type="PROSITE" id="PS00039">
    <property type="entry name" value="DEAD_ATP_HELICASE"/>
    <property type="match status" value="1"/>
</dbReference>
<dbReference type="InterPro" id="IPR027417">
    <property type="entry name" value="P-loop_NTPase"/>
</dbReference>
<keyword evidence="2" id="KW-0547">Nucleotide-binding</keyword>
<proteinExistence type="predicted"/>
<dbReference type="InterPro" id="IPR014001">
    <property type="entry name" value="Helicase_ATP-bd"/>
</dbReference>
<dbReference type="AlphaFoldDB" id="A0AAD8IBR6"/>
<name>A0AAD8IBR6_9APIA</name>
<evidence type="ECO:0000256" key="2">
    <source>
        <dbReference type="ARBA" id="ARBA00022806"/>
    </source>
</evidence>
<keyword evidence="1" id="KW-0378">Hydrolase</keyword>
<dbReference type="SUPFAM" id="SSF52540">
    <property type="entry name" value="P-loop containing nucleoside triphosphate hydrolases"/>
    <property type="match status" value="1"/>
</dbReference>
<dbReference type="PANTHER" id="PTHR47958">
    <property type="entry name" value="ATP-DEPENDENT RNA HELICASE DBP3"/>
    <property type="match status" value="1"/>
</dbReference>
<dbReference type="GO" id="GO:0003723">
    <property type="term" value="F:RNA binding"/>
    <property type="evidence" value="ECO:0007669"/>
    <property type="project" value="UniProtKB-KW"/>
</dbReference>
<keyword evidence="6" id="KW-1185">Reference proteome</keyword>
<dbReference type="GO" id="GO:0005524">
    <property type="term" value="F:ATP binding"/>
    <property type="evidence" value="ECO:0007669"/>
    <property type="project" value="InterPro"/>
</dbReference>
<protein>
    <recommendedName>
        <fullName evidence="4">Helicase ATP-binding domain-containing protein</fullName>
    </recommendedName>
</protein>
<organism evidence="5 6">
    <name type="scientific">Heracleum sosnowskyi</name>
    <dbReference type="NCBI Taxonomy" id="360622"/>
    <lineage>
        <taxon>Eukaryota</taxon>
        <taxon>Viridiplantae</taxon>
        <taxon>Streptophyta</taxon>
        <taxon>Embryophyta</taxon>
        <taxon>Tracheophyta</taxon>
        <taxon>Spermatophyta</taxon>
        <taxon>Magnoliopsida</taxon>
        <taxon>eudicotyledons</taxon>
        <taxon>Gunneridae</taxon>
        <taxon>Pentapetalae</taxon>
        <taxon>asterids</taxon>
        <taxon>campanulids</taxon>
        <taxon>Apiales</taxon>
        <taxon>Apiaceae</taxon>
        <taxon>Apioideae</taxon>
        <taxon>apioid superclade</taxon>
        <taxon>Tordylieae</taxon>
        <taxon>Tordyliinae</taxon>
        <taxon>Heracleum</taxon>
    </lineage>
</organism>
<evidence type="ECO:0000313" key="5">
    <source>
        <dbReference type="EMBL" id="KAK1381508.1"/>
    </source>
</evidence>
<dbReference type="Gene3D" id="3.40.50.300">
    <property type="entry name" value="P-loop containing nucleotide triphosphate hydrolases"/>
    <property type="match status" value="1"/>
</dbReference>
<dbReference type="EMBL" id="JAUIZM010000006">
    <property type="protein sequence ID" value="KAK1381508.1"/>
    <property type="molecule type" value="Genomic_DNA"/>
</dbReference>
<reference evidence="5" key="1">
    <citation type="submission" date="2023-02" db="EMBL/GenBank/DDBJ databases">
        <title>Genome of toxic invasive species Heracleum sosnowskyi carries increased number of genes despite the absence of recent whole-genome duplications.</title>
        <authorList>
            <person name="Schelkunov M."/>
            <person name="Shtratnikova V."/>
            <person name="Makarenko M."/>
            <person name="Klepikova A."/>
            <person name="Omelchenko D."/>
            <person name="Novikova G."/>
            <person name="Obukhova E."/>
            <person name="Bogdanov V."/>
            <person name="Penin A."/>
            <person name="Logacheva M."/>
        </authorList>
    </citation>
    <scope>NUCLEOTIDE SEQUENCE</scope>
    <source>
        <strain evidence="5">Hsosn_3</strain>
        <tissue evidence="5">Leaf</tissue>
    </source>
</reference>
<comment type="caution">
    <text evidence="5">The sequence shown here is derived from an EMBL/GenBank/DDBJ whole genome shotgun (WGS) entry which is preliminary data.</text>
</comment>
<evidence type="ECO:0000259" key="4">
    <source>
        <dbReference type="PROSITE" id="PS51192"/>
    </source>
</evidence>
<dbReference type="InterPro" id="IPR011545">
    <property type="entry name" value="DEAD/DEAH_box_helicase_dom"/>
</dbReference>
<dbReference type="InterPro" id="IPR000629">
    <property type="entry name" value="RNA-helicase_DEAD-box_CS"/>
</dbReference>
<evidence type="ECO:0000256" key="3">
    <source>
        <dbReference type="ARBA" id="ARBA00022884"/>
    </source>
</evidence>
<dbReference type="GO" id="GO:0004386">
    <property type="term" value="F:helicase activity"/>
    <property type="evidence" value="ECO:0007669"/>
    <property type="project" value="UniProtKB-KW"/>
</dbReference>
<reference evidence="5" key="2">
    <citation type="submission" date="2023-05" db="EMBL/GenBank/DDBJ databases">
        <authorList>
            <person name="Schelkunov M.I."/>
        </authorList>
    </citation>
    <scope>NUCLEOTIDE SEQUENCE</scope>
    <source>
        <strain evidence="5">Hsosn_3</strain>
        <tissue evidence="5">Leaf</tissue>
    </source>
</reference>
<keyword evidence="3" id="KW-0694">RNA-binding</keyword>
<accession>A0AAD8IBR6</accession>
<keyword evidence="2" id="KW-0347">Helicase</keyword>
<feature type="domain" description="Helicase ATP-binding" evidence="4">
    <location>
        <begin position="120"/>
        <end position="181"/>
    </location>
</feature>
<evidence type="ECO:0000256" key="1">
    <source>
        <dbReference type="ARBA" id="ARBA00022801"/>
    </source>
</evidence>
<gene>
    <name evidence="5" type="ORF">POM88_028252</name>
</gene>
<evidence type="ECO:0000313" key="6">
    <source>
        <dbReference type="Proteomes" id="UP001237642"/>
    </source>
</evidence>
<dbReference type="GO" id="GO:0016787">
    <property type="term" value="F:hydrolase activity"/>
    <property type="evidence" value="ECO:0007669"/>
    <property type="project" value="UniProtKB-KW"/>
</dbReference>
<dbReference type="PROSITE" id="PS51192">
    <property type="entry name" value="HELICASE_ATP_BIND_1"/>
    <property type="match status" value="1"/>
</dbReference>
<dbReference type="Proteomes" id="UP001237642">
    <property type="component" value="Unassembled WGS sequence"/>
</dbReference>
<dbReference type="Pfam" id="PF00270">
    <property type="entry name" value="DEAD"/>
    <property type="match status" value="1"/>
</dbReference>
<keyword evidence="2" id="KW-0067">ATP-binding</keyword>